<feature type="domain" description="TadE-like" evidence="1">
    <location>
        <begin position="1"/>
        <end position="37"/>
    </location>
</feature>
<protein>
    <submittedName>
        <fullName evidence="2">Pilus assembly protein</fullName>
    </submittedName>
</protein>
<dbReference type="InterPro" id="IPR012495">
    <property type="entry name" value="TadE-like_dom"/>
</dbReference>
<keyword evidence="3" id="KW-1185">Reference proteome</keyword>
<gene>
    <name evidence="2" type="ORF">K1X13_16260</name>
</gene>
<sequence>MAMYMPLLMFVIFLAVQMSLVYLGNQAATATAREAARVARVTGSAAQGDAAGSQYAANIGQGVLEDVRVTVTYVGDDRVRAVVSGRAQQLVPVLVPRVSQEVEGPIEEFRQD</sequence>
<organism evidence="2 3">
    <name type="scientific">Nocardioides jiangsuensis</name>
    <dbReference type="NCBI Taxonomy" id="2866161"/>
    <lineage>
        <taxon>Bacteria</taxon>
        <taxon>Bacillati</taxon>
        <taxon>Actinomycetota</taxon>
        <taxon>Actinomycetes</taxon>
        <taxon>Propionibacteriales</taxon>
        <taxon>Nocardioidaceae</taxon>
        <taxon>Nocardioides</taxon>
    </lineage>
</organism>
<accession>A0ABS7RQR1</accession>
<reference evidence="2 3" key="1">
    <citation type="submission" date="2021-08" db="EMBL/GenBank/DDBJ databases">
        <title>Nocardioides bacterium WL0053 sp. nov., isolated from the sediment.</title>
        <authorList>
            <person name="Wang L."/>
            <person name="Zhang D."/>
            <person name="Zhang A."/>
        </authorList>
    </citation>
    <scope>NUCLEOTIDE SEQUENCE [LARGE SCALE GENOMIC DNA]</scope>
    <source>
        <strain evidence="2 3">WL0053</strain>
    </source>
</reference>
<dbReference type="EMBL" id="JAIEZQ010000003">
    <property type="protein sequence ID" value="MBY9076388.1"/>
    <property type="molecule type" value="Genomic_DNA"/>
</dbReference>
<dbReference type="Pfam" id="PF07811">
    <property type="entry name" value="TadE"/>
    <property type="match status" value="1"/>
</dbReference>
<name>A0ABS7RQR1_9ACTN</name>
<dbReference type="Proteomes" id="UP000754710">
    <property type="component" value="Unassembled WGS sequence"/>
</dbReference>
<evidence type="ECO:0000259" key="1">
    <source>
        <dbReference type="Pfam" id="PF07811"/>
    </source>
</evidence>
<comment type="caution">
    <text evidence="2">The sequence shown here is derived from an EMBL/GenBank/DDBJ whole genome shotgun (WGS) entry which is preliminary data.</text>
</comment>
<evidence type="ECO:0000313" key="2">
    <source>
        <dbReference type="EMBL" id="MBY9076388.1"/>
    </source>
</evidence>
<evidence type="ECO:0000313" key="3">
    <source>
        <dbReference type="Proteomes" id="UP000754710"/>
    </source>
</evidence>
<proteinExistence type="predicted"/>